<evidence type="ECO:0000259" key="5">
    <source>
        <dbReference type="PROSITE" id="PS01124"/>
    </source>
</evidence>
<dbReference type="EMBL" id="WHOD01000102">
    <property type="protein sequence ID" value="NOU96900.1"/>
    <property type="molecule type" value="Genomic_DNA"/>
</dbReference>
<evidence type="ECO:0000313" key="7">
    <source>
        <dbReference type="Proteomes" id="UP000641588"/>
    </source>
</evidence>
<keyword evidence="4" id="KW-1133">Transmembrane helix</keyword>
<dbReference type="Gene3D" id="1.10.10.60">
    <property type="entry name" value="Homeodomain-like"/>
    <property type="match status" value="2"/>
</dbReference>
<dbReference type="InterPro" id="IPR009057">
    <property type="entry name" value="Homeodomain-like_sf"/>
</dbReference>
<sequence>MSLGRCRMSQNPNLNGLKAGKKDQGYKRSFYQKILMMIVLIACIPGLITGVGIYWLTTGNIESELQRLHQNQIKQRAENVDDQLAFLELTFSHWSFDPKFDQKLKDIDFVYKFEQVQELYRTMIVIEGSHPLIEKAEFFLNKPRPLMMNKEKYVLLEKNEDIETYNSYLKQRKTIFWTNGISIAGEENSSKSKLMLVTKFPGGSLEPFGVLIASLDESKLSKLLRTLTPYDEGATIMMAGNWVVTGNGRPSELDEALRMEYQKREGKENSFLFTHNKITYSVSSGSFTRLGNTWTYLSAAPLSAITSPVRFISKFIIIISLGGLILAFLFSWLGTYRLYTPIKRLLDLLAGDKESSSRPRNKDEFDLIENHWLTLASESQSLRNILNQQMPLVREGYMLQLVQGYLFSYSEHDIRERLLHFGRHTDDKSFVAIMLQIRGLTELEGRFNSGDEELVTFAVANIVGELSQNRGLECEIVNFHDLTIGILLLLPSDELPKRLRSELHDYCQELIQAIHRTLKVQITVSISKQTMQIKQIPYMFEEARQALGYRELLDVSQIIDLNKLNKSDSQRKFSYPFTLEKEIIHSIRMGSEDEAAALIEQFLAEISQDGSTEMIARQGMLQLLGSVLNAMVQSGMNPVHIFEGANLFDHLSMQNGPDEMLKWFKHKVVGTFVQELISKQDFHLKQMVEQVILYLNERYMTDLSLDSCAEHFGTSPYTLSRAFKQISGINFIDYLTNIRLATAKQLLRESELKITEVAEKVGYQQSYFNRIFKKYEGVTPSHYREMIREH</sequence>
<feature type="transmembrane region" description="Helical" evidence="4">
    <location>
        <begin position="34"/>
        <end position="56"/>
    </location>
</feature>
<dbReference type="GO" id="GO:0003700">
    <property type="term" value="F:DNA-binding transcription factor activity"/>
    <property type="evidence" value="ECO:0007669"/>
    <property type="project" value="InterPro"/>
</dbReference>
<evidence type="ECO:0000256" key="1">
    <source>
        <dbReference type="ARBA" id="ARBA00023015"/>
    </source>
</evidence>
<evidence type="ECO:0000256" key="4">
    <source>
        <dbReference type="SAM" id="Phobius"/>
    </source>
</evidence>
<name>A0A972H1K2_9BACL</name>
<keyword evidence="3" id="KW-0804">Transcription</keyword>
<dbReference type="PROSITE" id="PS00041">
    <property type="entry name" value="HTH_ARAC_FAMILY_1"/>
    <property type="match status" value="1"/>
</dbReference>
<dbReference type="PROSITE" id="PS01124">
    <property type="entry name" value="HTH_ARAC_FAMILY_2"/>
    <property type="match status" value="1"/>
</dbReference>
<dbReference type="Pfam" id="PF12833">
    <property type="entry name" value="HTH_18"/>
    <property type="match status" value="1"/>
</dbReference>
<dbReference type="PANTHER" id="PTHR43280">
    <property type="entry name" value="ARAC-FAMILY TRANSCRIPTIONAL REGULATOR"/>
    <property type="match status" value="1"/>
</dbReference>
<keyword evidence="4" id="KW-0472">Membrane</keyword>
<protein>
    <submittedName>
        <fullName evidence="6">Helix-turn-helix domain-containing protein</fullName>
    </submittedName>
</protein>
<evidence type="ECO:0000313" key="6">
    <source>
        <dbReference type="EMBL" id="NOU96900.1"/>
    </source>
</evidence>
<accession>A0A972H1K2</accession>
<dbReference type="GO" id="GO:0043565">
    <property type="term" value="F:sequence-specific DNA binding"/>
    <property type="evidence" value="ECO:0007669"/>
    <property type="project" value="InterPro"/>
</dbReference>
<dbReference type="PANTHER" id="PTHR43280:SF28">
    <property type="entry name" value="HTH-TYPE TRANSCRIPTIONAL ACTIVATOR RHAS"/>
    <property type="match status" value="1"/>
</dbReference>
<evidence type="ECO:0000256" key="3">
    <source>
        <dbReference type="ARBA" id="ARBA00023163"/>
    </source>
</evidence>
<dbReference type="AlphaFoldDB" id="A0A972H1K2"/>
<proteinExistence type="predicted"/>
<dbReference type="SMART" id="SM00342">
    <property type="entry name" value="HTH_ARAC"/>
    <property type="match status" value="1"/>
</dbReference>
<dbReference type="SUPFAM" id="SSF46689">
    <property type="entry name" value="Homeodomain-like"/>
    <property type="match status" value="2"/>
</dbReference>
<comment type="caution">
    <text evidence="6">The sequence shown here is derived from an EMBL/GenBank/DDBJ whole genome shotgun (WGS) entry which is preliminary data.</text>
</comment>
<keyword evidence="2" id="KW-0238">DNA-binding</keyword>
<keyword evidence="4" id="KW-0812">Transmembrane</keyword>
<dbReference type="Proteomes" id="UP000641588">
    <property type="component" value="Unassembled WGS sequence"/>
</dbReference>
<keyword evidence="1" id="KW-0805">Transcription regulation</keyword>
<feature type="domain" description="HTH araC/xylS-type" evidence="5">
    <location>
        <begin position="689"/>
        <end position="786"/>
    </location>
</feature>
<dbReference type="InterPro" id="IPR018060">
    <property type="entry name" value="HTH_AraC"/>
</dbReference>
<reference evidence="6" key="1">
    <citation type="submission" date="2019-10" db="EMBL/GenBank/DDBJ databases">
        <title>Description of Paenibacillus glebae sp. nov.</title>
        <authorList>
            <person name="Carlier A."/>
            <person name="Qi S."/>
        </authorList>
    </citation>
    <scope>NUCLEOTIDE SEQUENCE</scope>
    <source>
        <strain evidence="6">LMG 31456</strain>
    </source>
</reference>
<feature type="transmembrane region" description="Helical" evidence="4">
    <location>
        <begin position="311"/>
        <end position="334"/>
    </location>
</feature>
<evidence type="ECO:0000256" key="2">
    <source>
        <dbReference type="ARBA" id="ARBA00023125"/>
    </source>
</evidence>
<dbReference type="InterPro" id="IPR018062">
    <property type="entry name" value="HTH_AraC-typ_CS"/>
</dbReference>
<organism evidence="6 7">
    <name type="scientific">Paenibacillus foliorum</name>
    <dbReference type="NCBI Taxonomy" id="2654974"/>
    <lineage>
        <taxon>Bacteria</taxon>
        <taxon>Bacillati</taxon>
        <taxon>Bacillota</taxon>
        <taxon>Bacilli</taxon>
        <taxon>Bacillales</taxon>
        <taxon>Paenibacillaceae</taxon>
        <taxon>Paenibacillus</taxon>
    </lineage>
</organism>
<keyword evidence="7" id="KW-1185">Reference proteome</keyword>
<gene>
    <name evidence="6" type="ORF">GC093_27295</name>
</gene>